<keyword evidence="1" id="KW-0812">Transmembrane</keyword>
<dbReference type="EMBL" id="CVQV01000023">
    <property type="protein sequence ID" value="CRK76569.1"/>
    <property type="molecule type" value="Genomic_DNA"/>
</dbReference>
<evidence type="ECO:0000313" key="3">
    <source>
        <dbReference type="Proteomes" id="UP000048949"/>
    </source>
</evidence>
<dbReference type="RefSeq" id="WP_048599970.1">
    <property type="nucleotide sequence ID" value="NZ_CVPC01000023.1"/>
</dbReference>
<keyword evidence="1" id="KW-0472">Membrane</keyword>
<evidence type="ECO:0000313" key="2">
    <source>
        <dbReference type="EMBL" id="CRK76569.1"/>
    </source>
</evidence>
<keyword evidence="3" id="KW-1185">Reference proteome</keyword>
<dbReference type="STRING" id="282199.GCA_001049735_02633"/>
<feature type="transmembrane region" description="Helical" evidence="1">
    <location>
        <begin position="20"/>
        <end position="41"/>
    </location>
</feature>
<organism evidence="2 3">
    <name type="scientific">Nereida ignava</name>
    <dbReference type="NCBI Taxonomy" id="282199"/>
    <lineage>
        <taxon>Bacteria</taxon>
        <taxon>Pseudomonadati</taxon>
        <taxon>Pseudomonadota</taxon>
        <taxon>Alphaproteobacteria</taxon>
        <taxon>Rhodobacterales</taxon>
        <taxon>Roseobacteraceae</taxon>
        <taxon>Nereida</taxon>
    </lineage>
</organism>
<name>A0A0U1NQ39_9RHOB</name>
<reference evidence="2 3" key="1">
    <citation type="submission" date="2015-04" db="EMBL/GenBank/DDBJ databases">
        <authorList>
            <person name="Syromyatnikov M.Y."/>
            <person name="Popov V.N."/>
        </authorList>
    </citation>
    <scope>NUCLEOTIDE SEQUENCE [LARGE SCALE GENOMIC DNA]</scope>
    <source>
        <strain evidence="2 3">CECT 5292</strain>
    </source>
</reference>
<keyword evidence="1" id="KW-1133">Transmembrane helix</keyword>
<evidence type="ECO:0000256" key="1">
    <source>
        <dbReference type="SAM" id="Phobius"/>
    </source>
</evidence>
<sequence>MAGLPKTVFLQRDTYRRRRIGDAIKLLPIAGVVLFFMPLLLGTPEQPAQTSSLGLFIFFSWFALIGMSVFLVALFNRTPNTPRKAEKLSAEDPLG</sequence>
<accession>A0A0U1NQ39</accession>
<feature type="transmembrane region" description="Helical" evidence="1">
    <location>
        <begin position="53"/>
        <end position="75"/>
    </location>
</feature>
<protein>
    <submittedName>
        <fullName evidence="2">Uncharacterized protein</fullName>
    </submittedName>
</protein>
<gene>
    <name evidence="2" type="ORF">NIG5292_02634</name>
</gene>
<proteinExistence type="predicted"/>
<dbReference type="Proteomes" id="UP000048949">
    <property type="component" value="Unassembled WGS sequence"/>
</dbReference>
<dbReference type="AlphaFoldDB" id="A0A0U1NQ39"/>